<dbReference type="GO" id="GO:0046872">
    <property type="term" value="F:metal ion binding"/>
    <property type="evidence" value="ECO:0007669"/>
    <property type="project" value="UniProtKB-KW"/>
</dbReference>
<reference evidence="14 15" key="1">
    <citation type="submission" date="2024-07" db="EMBL/GenBank/DDBJ databases">
        <title>Chromosome-level genome assembly of the water stick insect Ranatra chinensis (Heteroptera: Nepidae).</title>
        <authorList>
            <person name="Liu X."/>
        </authorList>
    </citation>
    <scope>NUCLEOTIDE SEQUENCE [LARGE SCALE GENOMIC DNA]</scope>
    <source>
        <strain evidence="14">Cailab_2021Rc</strain>
        <tissue evidence="14">Muscle</tissue>
    </source>
</reference>
<protein>
    <recommendedName>
        <fullName evidence="13">Thioredoxin domain-containing protein</fullName>
    </recommendedName>
</protein>
<dbReference type="GO" id="GO:0008535">
    <property type="term" value="P:respiratory chain complex IV assembly"/>
    <property type="evidence" value="ECO:0007669"/>
    <property type="project" value="UniProtKB-ARBA"/>
</dbReference>
<feature type="binding site" evidence="9">
    <location>
        <position position="106"/>
    </location>
    <ligand>
        <name>Cu cation</name>
        <dbReference type="ChEBI" id="CHEBI:23378"/>
    </ligand>
</feature>
<evidence type="ECO:0000313" key="14">
    <source>
        <dbReference type="EMBL" id="KAL1116764.1"/>
    </source>
</evidence>
<evidence type="ECO:0000313" key="15">
    <source>
        <dbReference type="Proteomes" id="UP001558652"/>
    </source>
</evidence>
<dbReference type="PANTHER" id="PTHR12151">
    <property type="entry name" value="ELECTRON TRANSPORT PROTIN SCO1/SENC FAMILY MEMBER"/>
    <property type="match status" value="1"/>
</dbReference>
<sequence length="261" mass="28706">MTTGGGETVRPPNRDSTVGKGKGGPITWKSLTVTGVIGGGLLIFMLYVKGEKEKAIAAERRRMIGKAAIGGPFELVNHSGKKVSSQDFLGQWLLIYFGFTHCPDICPEEMEKLVEVTNQLDKDTEPLNVQPLFITVDPERDTPKVVADYVKEFSPRLIGLTGTKEQVGKACKAYRVYFSSGPKDDDNDYIVDHTIIIYLVSPDGEFLDYYGQNRNAKEIADSVRLNAKKFEDLHGKSWLANPFGPRSMIISSSVSPSGQGN</sequence>
<dbReference type="Proteomes" id="UP001558652">
    <property type="component" value="Unassembled WGS sequence"/>
</dbReference>
<comment type="similarity">
    <text evidence="2 8">Belongs to the SCO1/2 family.</text>
</comment>
<feature type="domain" description="Thioredoxin" evidence="13">
    <location>
        <begin position="62"/>
        <end position="228"/>
    </location>
</feature>
<keyword evidence="8" id="KW-0143">Chaperone</keyword>
<keyword evidence="10" id="KW-1015">Disulfide bond</keyword>
<dbReference type="PROSITE" id="PS51352">
    <property type="entry name" value="THIOREDOXIN_2"/>
    <property type="match status" value="1"/>
</dbReference>
<keyword evidence="12" id="KW-1133">Transmembrane helix</keyword>
<dbReference type="FunFam" id="3.40.30.10:FF:000013">
    <property type="entry name" value="Blast:Protein SCO1 homolog, mitochondrial"/>
    <property type="match status" value="1"/>
</dbReference>
<organism evidence="14 15">
    <name type="scientific">Ranatra chinensis</name>
    <dbReference type="NCBI Taxonomy" id="642074"/>
    <lineage>
        <taxon>Eukaryota</taxon>
        <taxon>Metazoa</taxon>
        <taxon>Ecdysozoa</taxon>
        <taxon>Arthropoda</taxon>
        <taxon>Hexapoda</taxon>
        <taxon>Insecta</taxon>
        <taxon>Pterygota</taxon>
        <taxon>Neoptera</taxon>
        <taxon>Paraneoptera</taxon>
        <taxon>Hemiptera</taxon>
        <taxon>Heteroptera</taxon>
        <taxon>Panheteroptera</taxon>
        <taxon>Nepomorpha</taxon>
        <taxon>Nepidae</taxon>
        <taxon>Ranatrinae</taxon>
        <taxon>Ranatra</taxon>
    </lineage>
</organism>
<feature type="region of interest" description="Disordered" evidence="11">
    <location>
        <begin position="1"/>
        <end position="22"/>
    </location>
</feature>
<feature type="binding site" evidence="9">
    <location>
        <position position="102"/>
    </location>
    <ligand>
        <name>Cu cation</name>
        <dbReference type="ChEBI" id="CHEBI:23378"/>
    </ligand>
</feature>
<comment type="function">
    <text evidence="8">Copper metallochaperone essential for the synthesis and maturation of cytochrome c oxidase subunit II (MT-CO2/COX2) by facilitating the incorporation of copper into the Cu(A) site of MT-CO2/COX2.</text>
</comment>
<evidence type="ECO:0000256" key="6">
    <source>
        <dbReference type="ARBA" id="ARBA00023128"/>
    </source>
</evidence>
<feature type="binding site" evidence="9">
    <location>
        <position position="193"/>
    </location>
    <ligand>
        <name>Cu cation</name>
        <dbReference type="ChEBI" id="CHEBI:23378"/>
    </ligand>
</feature>
<evidence type="ECO:0000256" key="2">
    <source>
        <dbReference type="ARBA" id="ARBA00010996"/>
    </source>
</evidence>
<keyword evidence="6 8" id="KW-0496">Mitochondrion</keyword>
<dbReference type="SUPFAM" id="SSF52833">
    <property type="entry name" value="Thioredoxin-like"/>
    <property type="match status" value="1"/>
</dbReference>
<evidence type="ECO:0000256" key="10">
    <source>
        <dbReference type="PIRSR" id="PIRSR603782-2"/>
    </source>
</evidence>
<dbReference type="InterPro" id="IPR013766">
    <property type="entry name" value="Thioredoxin_domain"/>
</dbReference>
<evidence type="ECO:0000259" key="13">
    <source>
        <dbReference type="PROSITE" id="PS51352"/>
    </source>
</evidence>
<comment type="subcellular location">
    <subcellularLocation>
        <location evidence="1 8">Mitochondrion inner membrane</location>
    </subcellularLocation>
</comment>
<proteinExistence type="inferred from homology"/>
<dbReference type="PANTHER" id="PTHR12151:SF5">
    <property type="entry name" value="AT19154P"/>
    <property type="match status" value="1"/>
</dbReference>
<dbReference type="CDD" id="cd02968">
    <property type="entry name" value="SCO"/>
    <property type="match status" value="1"/>
</dbReference>
<feature type="disulfide bond" description="Redox-active" evidence="10">
    <location>
        <begin position="102"/>
        <end position="106"/>
    </location>
</feature>
<dbReference type="InterPro" id="IPR017276">
    <property type="entry name" value="Synth_of_cyt-c-oxidase_Sco1/2"/>
</dbReference>
<comment type="caution">
    <text evidence="14">The sequence shown here is derived from an EMBL/GenBank/DDBJ whole genome shotgun (WGS) entry which is preliminary data.</text>
</comment>
<keyword evidence="5 8" id="KW-0186">Copper</keyword>
<feature type="transmembrane region" description="Helical" evidence="12">
    <location>
        <begin position="26"/>
        <end position="48"/>
    </location>
</feature>
<keyword evidence="15" id="KW-1185">Reference proteome</keyword>
<dbReference type="InterPro" id="IPR003782">
    <property type="entry name" value="SCO1/SenC"/>
</dbReference>
<dbReference type="InterPro" id="IPR036249">
    <property type="entry name" value="Thioredoxin-like_sf"/>
</dbReference>
<dbReference type="AlphaFoldDB" id="A0ABD0YI50"/>
<evidence type="ECO:0000256" key="11">
    <source>
        <dbReference type="SAM" id="MobiDB-lite"/>
    </source>
</evidence>
<dbReference type="PIRSF" id="PIRSF037736">
    <property type="entry name" value="SCO1"/>
    <property type="match status" value="1"/>
</dbReference>
<dbReference type="GO" id="GO:0006878">
    <property type="term" value="P:intracellular copper ion homeostasis"/>
    <property type="evidence" value="ECO:0007669"/>
    <property type="project" value="UniProtKB-UniRule"/>
</dbReference>
<evidence type="ECO:0000256" key="5">
    <source>
        <dbReference type="ARBA" id="ARBA00023008"/>
    </source>
</evidence>
<evidence type="ECO:0000256" key="7">
    <source>
        <dbReference type="ARBA" id="ARBA00023136"/>
    </source>
</evidence>
<keyword evidence="4 8" id="KW-0999">Mitochondrion inner membrane</keyword>
<evidence type="ECO:0000256" key="3">
    <source>
        <dbReference type="ARBA" id="ARBA00022723"/>
    </source>
</evidence>
<name>A0ABD0YI50_9HEMI</name>
<dbReference type="EMBL" id="JBFDAA010000017">
    <property type="protein sequence ID" value="KAL1116764.1"/>
    <property type="molecule type" value="Genomic_DNA"/>
</dbReference>
<evidence type="ECO:0000256" key="9">
    <source>
        <dbReference type="PIRSR" id="PIRSR037736-1"/>
    </source>
</evidence>
<dbReference type="Pfam" id="PF02630">
    <property type="entry name" value="SCO1-SenC"/>
    <property type="match status" value="1"/>
</dbReference>
<keyword evidence="3 8" id="KW-0479">Metal-binding</keyword>
<evidence type="ECO:0000256" key="12">
    <source>
        <dbReference type="SAM" id="Phobius"/>
    </source>
</evidence>
<gene>
    <name evidence="14" type="ORF">AAG570_005236</name>
</gene>
<keyword evidence="7 12" id="KW-0472">Membrane</keyword>
<accession>A0ABD0YI50</accession>
<evidence type="ECO:0000256" key="4">
    <source>
        <dbReference type="ARBA" id="ARBA00022792"/>
    </source>
</evidence>
<evidence type="ECO:0000256" key="1">
    <source>
        <dbReference type="ARBA" id="ARBA00004273"/>
    </source>
</evidence>
<comment type="subunit">
    <text evidence="8">Homodimer.</text>
</comment>
<keyword evidence="12" id="KW-0812">Transmembrane</keyword>
<dbReference type="GO" id="GO:0005743">
    <property type="term" value="C:mitochondrial inner membrane"/>
    <property type="evidence" value="ECO:0007669"/>
    <property type="project" value="UniProtKB-SubCell"/>
</dbReference>
<dbReference type="Gene3D" id="3.40.30.10">
    <property type="entry name" value="Glutaredoxin"/>
    <property type="match status" value="1"/>
</dbReference>
<evidence type="ECO:0000256" key="8">
    <source>
        <dbReference type="PIRNR" id="PIRNR037736"/>
    </source>
</evidence>